<dbReference type="Proteomes" id="UP001378592">
    <property type="component" value="Unassembled WGS sequence"/>
</dbReference>
<evidence type="ECO:0000256" key="4">
    <source>
        <dbReference type="ARBA" id="ARBA00022664"/>
    </source>
</evidence>
<evidence type="ECO:0000313" key="24">
    <source>
        <dbReference type="Proteomes" id="UP001378592"/>
    </source>
</evidence>
<dbReference type="EMBL" id="JAZDUA010000459">
    <property type="protein sequence ID" value="KAK7792278.1"/>
    <property type="molecule type" value="Genomic_DNA"/>
</dbReference>
<evidence type="ECO:0000259" key="21">
    <source>
        <dbReference type="Pfam" id="PF01416"/>
    </source>
</evidence>
<feature type="domain" description="Pseudouridine synthase I TruA alpha/beta" evidence="21">
    <location>
        <begin position="207"/>
        <end position="311"/>
    </location>
</feature>
<comment type="catalytic activity">
    <reaction evidence="1">
        <text>a uridine in mRNA = a pseudouridine in mRNA</text>
        <dbReference type="Rhea" id="RHEA:56644"/>
        <dbReference type="Rhea" id="RHEA-COMP:14658"/>
        <dbReference type="Rhea" id="RHEA-COMP:14659"/>
        <dbReference type="ChEBI" id="CHEBI:65314"/>
        <dbReference type="ChEBI" id="CHEBI:65315"/>
    </reaction>
</comment>
<comment type="function">
    <text evidence="10">Pseudouridylate synthase that catalyzes pseudouridylation of tRNAs and mRNAs. Acts on positions 27/28 in the anticodon stem and also positions 34 and 36 in the anticodon of an intron containing tRNA. Also catalyzes pseudouridylation of mRNAs: mediates pseudouridylation of mRNAs with the consensus sequence 5'-UGUAG-3'. Acts as a regulator of pre-mRNA splicing by mediating pseudouridylation of pre-mRNAs at locations associated with alternatively spliced regions. Pseudouridylation of pre-mRNAs near splice sites directly regulates mRNA splicing and mRNA 3'-end processing. Involved in regulation of nuclear receptor activity through pseudouridylation of SRA1 mRNA.</text>
</comment>
<dbReference type="GO" id="GO:0006397">
    <property type="term" value="P:mRNA processing"/>
    <property type="evidence" value="ECO:0007669"/>
    <property type="project" value="UniProtKB-KW"/>
</dbReference>
<evidence type="ECO:0000256" key="15">
    <source>
        <dbReference type="ARBA" id="ARBA00079087"/>
    </source>
</evidence>
<dbReference type="InterPro" id="IPR020094">
    <property type="entry name" value="TruA/RsuA/RluB/E/F_N"/>
</dbReference>
<dbReference type="EMBL" id="JAZDUA010000583">
    <property type="protein sequence ID" value="KAK7790827.1"/>
    <property type="molecule type" value="Genomic_DNA"/>
</dbReference>
<evidence type="ECO:0000313" key="22">
    <source>
        <dbReference type="EMBL" id="KAK7790827.1"/>
    </source>
</evidence>
<evidence type="ECO:0000256" key="9">
    <source>
        <dbReference type="ARBA" id="ARBA00052184"/>
    </source>
</evidence>
<comment type="catalytic activity">
    <reaction evidence="9">
        <text>uridine(38/39/40) in tRNA = pseudouridine(38/39/40) in tRNA</text>
        <dbReference type="Rhea" id="RHEA:22376"/>
        <dbReference type="Rhea" id="RHEA-COMP:10085"/>
        <dbReference type="Rhea" id="RHEA-COMP:10087"/>
        <dbReference type="ChEBI" id="CHEBI:65314"/>
        <dbReference type="ChEBI" id="CHEBI:65315"/>
        <dbReference type="EC" id="5.4.99.12"/>
    </reaction>
</comment>
<reference evidence="23 24" key="1">
    <citation type="submission" date="2024-03" db="EMBL/GenBank/DDBJ databases">
        <title>The genome assembly and annotation of the cricket Gryllus longicercus Weissman &amp; Gray.</title>
        <authorList>
            <person name="Szrajer S."/>
            <person name="Gray D."/>
            <person name="Ylla G."/>
        </authorList>
    </citation>
    <scope>NUCLEOTIDE SEQUENCE [LARGE SCALE GENOMIC DNA]</scope>
    <source>
        <strain evidence="23">DAG 2021-001</strain>
        <tissue evidence="23">Whole body minus gut</tissue>
    </source>
</reference>
<dbReference type="Pfam" id="PF01416">
    <property type="entry name" value="PseudoU_synth_1"/>
    <property type="match status" value="1"/>
</dbReference>
<feature type="active site" description="Nucleophile" evidence="18">
    <location>
        <position position="119"/>
    </location>
</feature>
<gene>
    <name evidence="22" type="ORF">R5R35_003895</name>
    <name evidence="23" type="ORF">R5R35_013310</name>
</gene>
<dbReference type="PANTHER" id="PTHR11142">
    <property type="entry name" value="PSEUDOURIDYLATE SYNTHASE"/>
    <property type="match status" value="1"/>
</dbReference>
<evidence type="ECO:0000256" key="19">
    <source>
        <dbReference type="PIRSR" id="PIRSR641708-2"/>
    </source>
</evidence>
<dbReference type="InterPro" id="IPR020097">
    <property type="entry name" value="PsdUridine_synth_TruA_a/b_dom"/>
</dbReference>
<evidence type="ECO:0000313" key="23">
    <source>
        <dbReference type="EMBL" id="KAK7792278.1"/>
    </source>
</evidence>
<name>A0AAN9Z154_9ORTH</name>
<dbReference type="GO" id="GO:1990481">
    <property type="term" value="P:mRNA pseudouridine synthesis"/>
    <property type="evidence" value="ECO:0007669"/>
    <property type="project" value="TreeGrafter"/>
</dbReference>
<dbReference type="PANTHER" id="PTHR11142:SF4">
    <property type="entry name" value="PSEUDOURIDYLATE SYNTHASE 1 HOMOLOG"/>
    <property type="match status" value="1"/>
</dbReference>
<evidence type="ECO:0000256" key="16">
    <source>
        <dbReference type="ARBA" id="ARBA00080849"/>
    </source>
</evidence>
<feature type="compositionally biased region" description="Polar residues" evidence="20">
    <location>
        <begin position="446"/>
        <end position="456"/>
    </location>
</feature>
<evidence type="ECO:0000256" key="6">
    <source>
        <dbReference type="ARBA" id="ARBA00023235"/>
    </source>
</evidence>
<feature type="compositionally biased region" description="Low complexity" evidence="20">
    <location>
        <begin position="396"/>
        <end position="411"/>
    </location>
</feature>
<evidence type="ECO:0000256" key="17">
    <source>
        <dbReference type="ARBA" id="ARBA00081344"/>
    </source>
</evidence>
<dbReference type="InterPro" id="IPR020095">
    <property type="entry name" value="PsdUridine_synth_TruA_C"/>
</dbReference>
<evidence type="ECO:0000256" key="10">
    <source>
        <dbReference type="ARBA" id="ARBA00053709"/>
    </source>
</evidence>
<dbReference type="FunFam" id="3.30.70.660:FF:000002">
    <property type="entry name" value="tRNA pseudouridine synthase"/>
    <property type="match status" value="1"/>
</dbReference>
<comment type="catalytic activity">
    <reaction evidence="8">
        <text>a uridine in tRNA = a pseudouridine in tRNA</text>
        <dbReference type="Rhea" id="RHEA:54572"/>
        <dbReference type="Rhea" id="RHEA-COMP:13339"/>
        <dbReference type="Rhea" id="RHEA-COMP:13934"/>
        <dbReference type="ChEBI" id="CHEBI:65314"/>
        <dbReference type="ChEBI" id="CHEBI:65315"/>
    </reaction>
</comment>
<accession>A0AAN9Z154</accession>
<evidence type="ECO:0000256" key="5">
    <source>
        <dbReference type="ARBA" id="ARBA00022694"/>
    </source>
</evidence>
<keyword evidence="24" id="KW-1185">Reference proteome</keyword>
<dbReference type="NCBIfam" id="TIGR00071">
    <property type="entry name" value="hisT_truA"/>
    <property type="match status" value="1"/>
</dbReference>
<dbReference type="Gene3D" id="3.30.70.660">
    <property type="entry name" value="Pseudouridine synthase I, catalytic domain, C-terminal subdomain"/>
    <property type="match status" value="1"/>
</dbReference>
<evidence type="ECO:0000256" key="2">
    <source>
        <dbReference type="ARBA" id="ARBA00004123"/>
    </source>
</evidence>
<feature type="compositionally biased region" description="Polar residues" evidence="20">
    <location>
        <begin position="422"/>
        <end position="436"/>
    </location>
</feature>
<keyword evidence="4" id="KW-0507">mRNA processing</keyword>
<dbReference type="EC" id="5.4.99.12" evidence="12"/>
<evidence type="ECO:0000256" key="3">
    <source>
        <dbReference type="ARBA" id="ARBA00009375"/>
    </source>
</evidence>
<dbReference type="InterPro" id="IPR041708">
    <property type="entry name" value="PUS1/PUS2-like"/>
</dbReference>
<dbReference type="InterPro" id="IPR001406">
    <property type="entry name" value="PsdUridine_synth_TruA"/>
</dbReference>
<evidence type="ECO:0000256" key="18">
    <source>
        <dbReference type="PIRSR" id="PIRSR641708-1"/>
    </source>
</evidence>
<evidence type="ECO:0000256" key="12">
    <source>
        <dbReference type="ARBA" id="ARBA00066509"/>
    </source>
</evidence>
<keyword evidence="6" id="KW-0413">Isomerase</keyword>
<comment type="caution">
    <text evidence="23">The sequence shown here is derived from an EMBL/GenBank/DDBJ whole genome shotgun (WGS) entry which is preliminary data.</text>
</comment>
<evidence type="ECO:0000256" key="8">
    <source>
        <dbReference type="ARBA" id="ARBA00036943"/>
    </source>
</evidence>
<sequence>MTGAFIQRVRILRFADFDFLLRSSFKMEQALNHRKRFSSNDSSEVDNKKPLLETDRVKRKKSAVLLAYSGVGYLGMQRNPGMKTIEEDLLQALLKSGYINDDAFATPQNIQFQRAARTDKGVSAARQVISAKLPEEINISNINENLPEQIRVLSVKRTTKGFNSKSACNARTYSYTLPTFAFSLPGESMENYRITTEVIDKVNSTLQLFEGTHNFHNFTSRKRPLDPSAHRYIMKFECSQPFVCEDLELATIKVKGQSFMLHQIRKMIGLTIAVVRGHTTADTIEKAWKHERLDIPVAPGLGLVLDEVHYDHYNTRYGKDGIHEPLDWTEVEEDVQHFREKYILPTIVETELKEQSMYNWLITLPLHTYDIREDESIQEAEKASDANAESSNSVQAAEKANNASAESSNASISVQEIEKASDTNVESIDSNSSTCRKTMDSEKRMNTVNGSIRASQ</sequence>
<dbReference type="FunFam" id="3.30.70.580:FF:000002">
    <property type="entry name" value="tRNA pseudouridine synthase"/>
    <property type="match status" value="1"/>
</dbReference>
<comment type="similarity">
    <text evidence="3">Belongs to the tRNA pseudouridine synthase TruA family.</text>
</comment>
<dbReference type="CDD" id="cd02568">
    <property type="entry name" value="PseudoU_synth_PUS1_PUS2"/>
    <property type="match status" value="1"/>
</dbReference>
<keyword evidence="5" id="KW-0819">tRNA processing</keyword>
<evidence type="ECO:0000256" key="1">
    <source>
        <dbReference type="ARBA" id="ARBA00001166"/>
    </source>
</evidence>
<dbReference type="HAMAP" id="MF_00171">
    <property type="entry name" value="TruA"/>
    <property type="match status" value="1"/>
</dbReference>
<feature type="region of interest" description="Disordered" evidence="20">
    <location>
        <begin position="377"/>
        <end position="456"/>
    </location>
</feature>
<proteinExistence type="inferred from homology"/>
<feature type="binding site" evidence="19">
    <location>
        <position position="173"/>
    </location>
    <ligand>
        <name>substrate</name>
    </ligand>
</feature>
<dbReference type="GO" id="GO:0003723">
    <property type="term" value="F:RNA binding"/>
    <property type="evidence" value="ECO:0007669"/>
    <property type="project" value="InterPro"/>
</dbReference>
<protein>
    <recommendedName>
        <fullName evidence="13">Pseudouridylate synthase 1 homolog</fullName>
        <ecNumber evidence="12">5.4.99.12</ecNumber>
    </recommendedName>
    <alternativeName>
        <fullName evidence="14">tRNA pseudouridine synthase 1</fullName>
    </alternativeName>
    <alternativeName>
        <fullName evidence="17">tRNA pseudouridine(38-40) synthase</fullName>
    </alternativeName>
    <alternativeName>
        <fullName evidence="15">tRNA pseudouridylate synthase I</fullName>
    </alternativeName>
    <alternativeName>
        <fullName evidence="16">tRNA-uridine isomerase I</fullName>
    </alternativeName>
</protein>
<dbReference type="AlphaFoldDB" id="A0AAN9Z154"/>
<evidence type="ECO:0000256" key="7">
    <source>
        <dbReference type="ARBA" id="ARBA00023242"/>
    </source>
</evidence>
<evidence type="ECO:0000256" key="13">
    <source>
        <dbReference type="ARBA" id="ARBA00068582"/>
    </source>
</evidence>
<evidence type="ECO:0000256" key="11">
    <source>
        <dbReference type="ARBA" id="ARBA00064589"/>
    </source>
</evidence>
<keyword evidence="7" id="KW-0539">Nucleus</keyword>
<comment type="subunit">
    <text evidence="11">Monomer. Forms a complex with RARG and the SRA1 RNA in the nucleus.</text>
</comment>
<dbReference type="GO" id="GO:0160147">
    <property type="term" value="F:tRNA pseudouridine(38-40) synthase activity"/>
    <property type="evidence" value="ECO:0007669"/>
    <property type="project" value="UniProtKB-EC"/>
</dbReference>
<dbReference type="SUPFAM" id="SSF55120">
    <property type="entry name" value="Pseudouridine synthase"/>
    <property type="match status" value="1"/>
</dbReference>
<organism evidence="23 24">
    <name type="scientific">Gryllus longicercus</name>
    <dbReference type="NCBI Taxonomy" id="2509291"/>
    <lineage>
        <taxon>Eukaryota</taxon>
        <taxon>Metazoa</taxon>
        <taxon>Ecdysozoa</taxon>
        <taxon>Arthropoda</taxon>
        <taxon>Hexapoda</taxon>
        <taxon>Insecta</taxon>
        <taxon>Pterygota</taxon>
        <taxon>Neoptera</taxon>
        <taxon>Polyneoptera</taxon>
        <taxon>Orthoptera</taxon>
        <taxon>Ensifera</taxon>
        <taxon>Gryllidea</taxon>
        <taxon>Grylloidea</taxon>
        <taxon>Gryllidae</taxon>
        <taxon>Gryllinae</taxon>
        <taxon>Gryllus</taxon>
    </lineage>
</organism>
<comment type="subcellular location">
    <subcellularLocation>
        <location evidence="2">Nucleus</location>
    </subcellularLocation>
</comment>
<dbReference type="InterPro" id="IPR020103">
    <property type="entry name" value="PsdUridine_synth_cat_dom_sf"/>
</dbReference>
<evidence type="ECO:0000256" key="14">
    <source>
        <dbReference type="ARBA" id="ARBA00075153"/>
    </source>
</evidence>
<dbReference type="GO" id="GO:0031119">
    <property type="term" value="P:tRNA pseudouridine synthesis"/>
    <property type="evidence" value="ECO:0007669"/>
    <property type="project" value="InterPro"/>
</dbReference>
<evidence type="ECO:0000256" key="20">
    <source>
        <dbReference type="SAM" id="MobiDB-lite"/>
    </source>
</evidence>
<dbReference type="GO" id="GO:0005634">
    <property type="term" value="C:nucleus"/>
    <property type="evidence" value="ECO:0007669"/>
    <property type="project" value="UniProtKB-SubCell"/>
</dbReference>
<dbReference type="Gene3D" id="3.30.70.580">
    <property type="entry name" value="Pseudouridine synthase I, catalytic domain, N-terminal subdomain"/>
    <property type="match status" value="1"/>
</dbReference>